<protein>
    <recommendedName>
        <fullName evidence="3">Glycosyl hydrolase family 36 C-terminal domain-containing protein</fullName>
    </recommendedName>
</protein>
<dbReference type="EMBL" id="JAOQIO010000113">
    <property type="protein sequence ID" value="MCU6797200.1"/>
    <property type="molecule type" value="Genomic_DNA"/>
</dbReference>
<gene>
    <name evidence="1" type="ORF">OB236_34230</name>
</gene>
<comment type="caution">
    <text evidence="1">The sequence shown here is derived from an EMBL/GenBank/DDBJ whole genome shotgun (WGS) entry which is preliminary data.</text>
</comment>
<sequence>MQGLVVLARFRPYGTRLTVGVREDGVSVEGLTRFRPYGTRFTGGVRRMERLWWNGSRIVPTGLAGFEGTANYLLRI</sequence>
<name>A0ABT2URB5_9BACL</name>
<evidence type="ECO:0000313" key="1">
    <source>
        <dbReference type="EMBL" id="MCU6797200.1"/>
    </source>
</evidence>
<reference evidence="1 2" key="1">
    <citation type="submission" date="2022-09" db="EMBL/GenBank/DDBJ databases">
        <authorList>
            <person name="Han X.L."/>
            <person name="Wang Q."/>
            <person name="Lu T."/>
        </authorList>
    </citation>
    <scope>NUCLEOTIDE SEQUENCE [LARGE SCALE GENOMIC DNA]</scope>
    <source>
        <strain evidence="1 2">WQ 127069</strain>
    </source>
</reference>
<organism evidence="1 2">
    <name type="scientific">Paenibacillus baimaensis</name>
    <dbReference type="NCBI Taxonomy" id="2982185"/>
    <lineage>
        <taxon>Bacteria</taxon>
        <taxon>Bacillati</taxon>
        <taxon>Bacillota</taxon>
        <taxon>Bacilli</taxon>
        <taxon>Bacillales</taxon>
        <taxon>Paenibacillaceae</taxon>
        <taxon>Paenibacillus</taxon>
    </lineage>
</organism>
<accession>A0ABT2URB5</accession>
<proteinExistence type="predicted"/>
<evidence type="ECO:0008006" key="3">
    <source>
        <dbReference type="Google" id="ProtNLM"/>
    </source>
</evidence>
<dbReference type="Proteomes" id="UP001652445">
    <property type="component" value="Unassembled WGS sequence"/>
</dbReference>
<keyword evidence="2" id="KW-1185">Reference proteome</keyword>
<evidence type="ECO:0000313" key="2">
    <source>
        <dbReference type="Proteomes" id="UP001652445"/>
    </source>
</evidence>